<dbReference type="RefSeq" id="WP_114290492.1">
    <property type="nucleotide sequence ID" value="NZ_JARQAY010000007.1"/>
</dbReference>
<name>A0A369AM67_9ENTE</name>
<dbReference type="InterPro" id="IPR006327">
    <property type="entry name" value="PTS_IIC_fruc"/>
</dbReference>
<evidence type="ECO:0000256" key="4">
    <source>
        <dbReference type="ARBA" id="ARBA00022597"/>
    </source>
</evidence>
<dbReference type="InterPro" id="IPR050864">
    <property type="entry name" value="Bacterial_PTS_Sugar_Transport"/>
</dbReference>
<dbReference type="Proteomes" id="UP000288197">
    <property type="component" value="Unassembled WGS sequence"/>
</dbReference>
<dbReference type="PROSITE" id="PS51104">
    <property type="entry name" value="PTS_EIIC_TYPE_2"/>
    <property type="match status" value="1"/>
</dbReference>
<evidence type="ECO:0000256" key="7">
    <source>
        <dbReference type="ARBA" id="ARBA00022989"/>
    </source>
</evidence>
<dbReference type="GO" id="GO:0090563">
    <property type="term" value="F:protein-phosphocysteine-sugar phosphotransferase activity"/>
    <property type="evidence" value="ECO:0007669"/>
    <property type="project" value="TreeGrafter"/>
</dbReference>
<keyword evidence="8" id="KW-0472">Membrane</keyword>
<dbReference type="EMBL" id="NGJX01000017">
    <property type="protein sequence ID" value="RST99023.1"/>
    <property type="molecule type" value="Genomic_DNA"/>
</dbReference>
<keyword evidence="7" id="KW-1133">Transmembrane helix</keyword>
<keyword evidence="2" id="KW-0813">Transport</keyword>
<evidence type="ECO:0000256" key="2">
    <source>
        <dbReference type="ARBA" id="ARBA00022448"/>
    </source>
</evidence>
<evidence type="ECO:0000313" key="10">
    <source>
        <dbReference type="Proteomes" id="UP000288197"/>
    </source>
</evidence>
<reference evidence="9 10" key="1">
    <citation type="submission" date="2017-05" db="EMBL/GenBank/DDBJ databases">
        <title>Vagococcus spp. assemblies.</title>
        <authorList>
            <person name="Gulvik C.A."/>
        </authorList>
    </citation>
    <scope>NUCLEOTIDE SEQUENCE [LARGE SCALE GENOMIC DNA]</scope>
    <source>
        <strain evidence="9 10">NCFB 2497</strain>
    </source>
</reference>
<dbReference type="AlphaFoldDB" id="A0A369AM67"/>
<keyword evidence="10" id="KW-1185">Reference proteome</keyword>
<comment type="caution">
    <text evidence="9">The sequence shown here is derived from an EMBL/GenBank/DDBJ whole genome shotgun (WGS) entry which is preliminary data.</text>
</comment>
<evidence type="ECO:0000256" key="3">
    <source>
        <dbReference type="ARBA" id="ARBA00022475"/>
    </source>
</evidence>
<dbReference type="NCBIfam" id="TIGR01427">
    <property type="entry name" value="PTS_IIC_fructo"/>
    <property type="match status" value="1"/>
</dbReference>
<dbReference type="GeneID" id="63147480"/>
<dbReference type="GO" id="GO:0005351">
    <property type="term" value="F:carbohydrate:proton symporter activity"/>
    <property type="evidence" value="ECO:0007669"/>
    <property type="project" value="InterPro"/>
</dbReference>
<keyword evidence="5" id="KW-0598">Phosphotransferase system</keyword>
<dbReference type="PANTHER" id="PTHR30505">
    <property type="entry name" value="FRUCTOSE-LIKE PERMEASE"/>
    <property type="match status" value="1"/>
</dbReference>
<evidence type="ECO:0000313" key="9">
    <source>
        <dbReference type="EMBL" id="RST99023.1"/>
    </source>
</evidence>
<dbReference type="GO" id="GO:0005886">
    <property type="term" value="C:plasma membrane"/>
    <property type="evidence" value="ECO:0007669"/>
    <property type="project" value="UniProtKB-SubCell"/>
</dbReference>
<dbReference type="Pfam" id="PF02378">
    <property type="entry name" value="PTS_EIIC"/>
    <property type="match status" value="1"/>
</dbReference>
<keyword evidence="4" id="KW-0762">Sugar transport</keyword>
<dbReference type="InterPro" id="IPR013014">
    <property type="entry name" value="PTS_EIIC_2"/>
</dbReference>
<dbReference type="GO" id="GO:0009401">
    <property type="term" value="P:phosphoenolpyruvate-dependent sugar phosphotransferase system"/>
    <property type="evidence" value="ECO:0007669"/>
    <property type="project" value="UniProtKB-KW"/>
</dbReference>
<accession>A0A369AM67</accession>
<dbReference type="PANTHER" id="PTHR30505:SF0">
    <property type="entry name" value="FRUCTOSE-LIKE PTS SYSTEM EIIBC COMPONENT-RELATED"/>
    <property type="match status" value="1"/>
</dbReference>
<keyword evidence="6" id="KW-0812">Transmembrane</keyword>
<evidence type="ECO:0000256" key="5">
    <source>
        <dbReference type="ARBA" id="ARBA00022683"/>
    </source>
</evidence>
<dbReference type="GO" id="GO:0008982">
    <property type="term" value="F:protein-N(PI)-phosphohistidine-sugar phosphotransferase activity"/>
    <property type="evidence" value="ECO:0007669"/>
    <property type="project" value="InterPro"/>
</dbReference>
<dbReference type="InterPro" id="IPR003352">
    <property type="entry name" value="PTS_EIIC"/>
</dbReference>
<proteinExistence type="predicted"/>
<evidence type="ECO:0000256" key="1">
    <source>
        <dbReference type="ARBA" id="ARBA00004429"/>
    </source>
</evidence>
<comment type="subcellular location">
    <subcellularLocation>
        <location evidence="1">Cell inner membrane</location>
        <topology evidence="1">Multi-pass membrane protein</topology>
    </subcellularLocation>
</comment>
<sequence length="347" mass="36863">MGKFKQNANAMYQHLIVGIGFMIPFVVTGGIATALSFLSRDAFQLEVLADYFEKIGSLGMLLMWPSVAGGMAYSIAKKPGLVAGCLAGFLATEMNTAFFGAAIGGYLAGYSVLLLVNYMKLPENLTVLKNNILIPIISSCVTVFILLAVVGKPLILFNEMFTSFLNGMSDKSPILLGAVIGFMMIIDLAGPIGKSAYFFGVATLSDLSMGETSPVMAAVMIAGMVPPLSLALAMLIGKKYFPKEDVSESSMLWVLGATFVTESVIAYTVKDLFRILPGFVLGCMVASSLSMYFNCGLSLPHGGVFAMLIPGAVSHLVLYIVALIIGIILSTLVIILLKKGANRSDKI</sequence>
<dbReference type="OrthoDB" id="9782569at2"/>
<keyword evidence="3" id="KW-1003">Cell membrane</keyword>
<evidence type="ECO:0000256" key="8">
    <source>
        <dbReference type="ARBA" id="ARBA00023136"/>
    </source>
</evidence>
<organism evidence="9 10">
    <name type="scientific">Vagococcus fluvialis</name>
    <dbReference type="NCBI Taxonomy" id="2738"/>
    <lineage>
        <taxon>Bacteria</taxon>
        <taxon>Bacillati</taxon>
        <taxon>Bacillota</taxon>
        <taxon>Bacilli</taxon>
        <taxon>Lactobacillales</taxon>
        <taxon>Enterococcaceae</taxon>
        <taxon>Vagococcus</taxon>
    </lineage>
</organism>
<gene>
    <name evidence="9" type="ORF">CBF32_12345</name>
</gene>
<evidence type="ECO:0000256" key="6">
    <source>
        <dbReference type="ARBA" id="ARBA00022692"/>
    </source>
</evidence>
<protein>
    <submittedName>
        <fullName evidence="9">Uncharacterized protein</fullName>
    </submittedName>
</protein>